<dbReference type="GO" id="GO:0003700">
    <property type="term" value="F:DNA-binding transcription factor activity"/>
    <property type="evidence" value="ECO:0007669"/>
    <property type="project" value="InterPro"/>
</dbReference>
<evidence type="ECO:0000313" key="6">
    <source>
        <dbReference type="Proteomes" id="UP000182135"/>
    </source>
</evidence>
<dbReference type="InterPro" id="IPR018356">
    <property type="entry name" value="Tscrpt_reg_HTH_DeoR_CS"/>
</dbReference>
<dbReference type="InterPro" id="IPR014036">
    <property type="entry name" value="DeoR-like_C"/>
</dbReference>
<dbReference type="InterPro" id="IPR036390">
    <property type="entry name" value="WH_DNA-bd_sf"/>
</dbReference>
<dbReference type="InterPro" id="IPR001034">
    <property type="entry name" value="DeoR_HTH"/>
</dbReference>
<dbReference type="EMBL" id="FOOE01000011">
    <property type="protein sequence ID" value="SFF81798.1"/>
    <property type="molecule type" value="Genomic_DNA"/>
</dbReference>
<dbReference type="SMART" id="SM01134">
    <property type="entry name" value="DeoRC"/>
    <property type="match status" value="1"/>
</dbReference>
<name>A0A1I2LT40_9CLOT</name>
<dbReference type="SMART" id="SM00420">
    <property type="entry name" value="HTH_DEOR"/>
    <property type="match status" value="1"/>
</dbReference>
<dbReference type="Gene3D" id="3.40.50.1360">
    <property type="match status" value="1"/>
</dbReference>
<keyword evidence="1" id="KW-0805">Transcription regulation</keyword>
<evidence type="ECO:0000256" key="2">
    <source>
        <dbReference type="ARBA" id="ARBA00023125"/>
    </source>
</evidence>
<keyword evidence="2" id="KW-0238">DNA-binding</keyword>
<dbReference type="RefSeq" id="WP_074845482.1">
    <property type="nucleotide sequence ID" value="NZ_BAAACD010000016.1"/>
</dbReference>
<dbReference type="GO" id="GO:0003677">
    <property type="term" value="F:DNA binding"/>
    <property type="evidence" value="ECO:0007669"/>
    <property type="project" value="UniProtKB-KW"/>
</dbReference>
<keyword evidence="3" id="KW-0804">Transcription</keyword>
<dbReference type="PROSITE" id="PS00894">
    <property type="entry name" value="HTH_DEOR_1"/>
    <property type="match status" value="1"/>
</dbReference>
<dbReference type="InterPro" id="IPR036388">
    <property type="entry name" value="WH-like_DNA-bd_sf"/>
</dbReference>
<evidence type="ECO:0000256" key="3">
    <source>
        <dbReference type="ARBA" id="ARBA00023163"/>
    </source>
</evidence>
<reference evidence="5 6" key="1">
    <citation type="submission" date="2016-10" db="EMBL/GenBank/DDBJ databases">
        <authorList>
            <person name="de Groot N.N."/>
        </authorList>
    </citation>
    <scope>NUCLEOTIDE SEQUENCE [LARGE SCALE GENOMIC DNA]</scope>
    <source>
        <strain evidence="5 6">NLAE-zl-G419</strain>
    </source>
</reference>
<evidence type="ECO:0000259" key="4">
    <source>
        <dbReference type="PROSITE" id="PS51000"/>
    </source>
</evidence>
<dbReference type="GeneID" id="90546376"/>
<dbReference type="InterPro" id="IPR050313">
    <property type="entry name" value="Carb_Metab_HTH_regulators"/>
</dbReference>
<dbReference type="Gene3D" id="1.10.10.10">
    <property type="entry name" value="Winged helix-like DNA-binding domain superfamily/Winged helix DNA-binding domain"/>
    <property type="match status" value="1"/>
</dbReference>
<dbReference type="STRING" id="1529.SAMN04487885_11191"/>
<dbReference type="Proteomes" id="UP000182135">
    <property type="component" value="Unassembled WGS sequence"/>
</dbReference>
<organism evidence="5 6">
    <name type="scientific">Clostridium cadaveris</name>
    <dbReference type="NCBI Taxonomy" id="1529"/>
    <lineage>
        <taxon>Bacteria</taxon>
        <taxon>Bacillati</taxon>
        <taxon>Bacillota</taxon>
        <taxon>Clostridia</taxon>
        <taxon>Eubacteriales</taxon>
        <taxon>Clostridiaceae</taxon>
        <taxon>Clostridium</taxon>
    </lineage>
</organism>
<feature type="domain" description="HTH deoR-type" evidence="4">
    <location>
        <begin position="3"/>
        <end position="58"/>
    </location>
</feature>
<accession>A0A1I2LT40</accession>
<dbReference type="Pfam" id="PF00455">
    <property type="entry name" value="DeoRC"/>
    <property type="match status" value="1"/>
</dbReference>
<dbReference type="AlphaFoldDB" id="A0A1I2LT40"/>
<gene>
    <name evidence="5" type="ORF">SAMN04487885_11191</name>
</gene>
<dbReference type="PANTHER" id="PTHR30363">
    <property type="entry name" value="HTH-TYPE TRANSCRIPTIONAL REGULATOR SRLR-RELATED"/>
    <property type="match status" value="1"/>
</dbReference>
<dbReference type="SUPFAM" id="SSF100950">
    <property type="entry name" value="NagB/RpiA/CoA transferase-like"/>
    <property type="match status" value="1"/>
</dbReference>
<evidence type="ECO:0000313" key="5">
    <source>
        <dbReference type="EMBL" id="SFF81798.1"/>
    </source>
</evidence>
<dbReference type="eggNOG" id="COG1349">
    <property type="taxonomic scope" value="Bacteria"/>
</dbReference>
<dbReference type="PROSITE" id="PS51000">
    <property type="entry name" value="HTH_DEOR_2"/>
    <property type="match status" value="1"/>
</dbReference>
<dbReference type="Pfam" id="PF08220">
    <property type="entry name" value="HTH_DeoR"/>
    <property type="match status" value="1"/>
</dbReference>
<dbReference type="PRINTS" id="PR00037">
    <property type="entry name" value="HTHLACR"/>
</dbReference>
<dbReference type="SUPFAM" id="SSF46785">
    <property type="entry name" value="Winged helix' DNA-binding domain"/>
    <property type="match status" value="1"/>
</dbReference>
<protein>
    <submittedName>
        <fullName evidence="5">Transcriptional regulator, DeoR family</fullName>
    </submittedName>
</protein>
<sequence>MFQQERMDSILTFLSENKRISIEQICKFYDVSRDTARRDLVLLEKSGCIVRTHGGAILSSSEHYDIKPYRERLNIESEEKYKIAKKSLSFIKQGEAIFMDTSTTVQNLAELISSDNLTVVTNSINLGDILSKNSNMNITILGGTLNTYHRYLYGPSTLSMLSNYHFNKAFIGGLSLSSKGLTGVYEDAAAILREVIKNSDEVILLIDHSKLNKTSFIKICDLKDIDIMITDKMPSEDFMKILNENNVNLIVTD</sequence>
<keyword evidence="6" id="KW-1185">Reference proteome</keyword>
<evidence type="ECO:0000256" key="1">
    <source>
        <dbReference type="ARBA" id="ARBA00023015"/>
    </source>
</evidence>
<proteinExistence type="predicted"/>
<dbReference type="InterPro" id="IPR037171">
    <property type="entry name" value="NagB/RpiA_transferase-like"/>
</dbReference>
<dbReference type="PANTHER" id="PTHR30363:SF51">
    <property type="entry name" value="HTH-TYPE TRANSCRIPTIONAL REPRESSOR GLCR"/>
    <property type="match status" value="1"/>
</dbReference>